<evidence type="ECO:0000313" key="10">
    <source>
        <dbReference type="EMBL" id="KAA0159609.1"/>
    </source>
</evidence>
<keyword evidence="6 8" id="KW-0413">Isomerase</keyword>
<evidence type="ECO:0000256" key="1">
    <source>
        <dbReference type="ARBA" id="ARBA00004926"/>
    </source>
</evidence>
<dbReference type="PROSITE" id="PS00765">
    <property type="entry name" value="P_GLUCOSE_ISOMERASE_1"/>
    <property type="match status" value="1"/>
</dbReference>
<evidence type="ECO:0000256" key="6">
    <source>
        <dbReference type="ARBA" id="ARBA00023235"/>
    </source>
</evidence>
<comment type="catalytic activity">
    <reaction evidence="7 8">
        <text>alpha-D-glucose 6-phosphate = beta-D-fructose 6-phosphate</text>
        <dbReference type="Rhea" id="RHEA:11816"/>
        <dbReference type="ChEBI" id="CHEBI:57634"/>
        <dbReference type="ChEBI" id="CHEBI:58225"/>
        <dbReference type="EC" id="5.3.1.9"/>
    </reaction>
</comment>
<accession>A0A5A8D3V4</accession>
<dbReference type="FunFam" id="3.40.50.10490:FF:000031">
    <property type="entry name" value="Glucose-6-phosphate isomerase"/>
    <property type="match status" value="1"/>
</dbReference>
<dbReference type="PROSITE" id="PS51463">
    <property type="entry name" value="P_GLUCOSE_ISOMERASE_3"/>
    <property type="match status" value="1"/>
</dbReference>
<evidence type="ECO:0000313" key="13">
    <source>
        <dbReference type="Proteomes" id="UP000322899"/>
    </source>
</evidence>
<dbReference type="FunFam" id="3.40.50.10490:FF:000048">
    <property type="entry name" value="Glucose-6-phosphate isomerase"/>
    <property type="match status" value="1"/>
</dbReference>
<keyword evidence="5 8" id="KW-0324">Glycolysis</keyword>
<dbReference type="InterPro" id="IPR023096">
    <property type="entry name" value="G6P_Isomerase_C"/>
</dbReference>
<name>A0A5A8D3V4_CAFRO</name>
<dbReference type="InterPro" id="IPR035482">
    <property type="entry name" value="SIS_PGI_2"/>
</dbReference>
<dbReference type="GO" id="GO:0051156">
    <property type="term" value="P:glucose 6-phosphate metabolic process"/>
    <property type="evidence" value="ECO:0007669"/>
    <property type="project" value="TreeGrafter"/>
</dbReference>
<evidence type="ECO:0000313" key="11">
    <source>
        <dbReference type="EMBL" id="KAA0165826.1"/>
    </source>
</evidence>
<reference evidence="13 14" key="1">
    <citation type="submission" date="2019-07" db="EMBL/GenBank/DDBJ databases">
        <title>Genomes of Cafeteria roenbergensis.</title>
        <authorList>
            <person name="Fischer M.G."/>
            <person name="Hackl T."/>
            <person name="Roman M."/>
        </authorList>
    </citation>
    <scope>NUCLEOTIDE SEQUENCE [LARGE SCALE GENOMIC DNA]</scope>
    <source>
        <strain evidence="9 14">BVI</strain>
        <strain evidence="11 16">Cflag</strain>
        <strain evidence="12 13">E4-10P</strain>
        <strain evidence="10 15">RCC970-E3</strain>
    </source>
</reference>
<comment type="caution">
    <text evidence="10">The sequence shown here is derived from an EMBL/GenBank/DDBJ whole genome shotgun (WGS) entry which is preliminary data.</text>
</comment>
<dbReference type="Proteomes" id="UP000323011">
    <property type="component" value="Unassembled WGS sequence"/>
</dbReference>
<dbReference type="GO" id="GO:0006094">
    <property type="term" value="P:gluconeogenesis"/>
    <property type="evidence" value="ECO:0007669"/>
    <property type="project" value="UniProtKB-KW"/>
</dbReference>
<dbReference type="Gene3D" id="3.40.50.10490">
    <property type="entry name" value="Glucose-6-phosphate isomerase like protein, domain 1"/>
    <property type="match status" value="2"/>
</dbReference>
<dbReference type="PANTHER" id="PTHR11469">
    <property type="entry name" value="GLUCOSE-6-PHOSPHATE ISOMERASE"/>
    <property type="match status" value="1"/>
</dbReference>
<dbReference type="HAMAP" id="MF_00473">
    <property type="entry name" value="G6P_isomerase"/>
    <property type="match status" value="1"/>
</dbReference>
<dbReference type="OMA" id="DWYRQLW"/>
<dbReference type="EMBL" id="VLTN01000019">
    <property type="protein sequence ID" value="KAA0152689.1"/>
    <property type="molecule type" value="Genomic_DNA"/>
</dbReference>
<dbReference type="PANTHER" id="PTHR11469:SF1">
    <property type="entry name" value="GLUCOSE-6-PHOSPHATE ISOMERASE"/>
    <property type="match status" value="1"/>
</dbReference>
<dbReference type="CDD" id="cd05016">
    <property type="entry name" value="SIS_PGI_2"/>
    <property type="match status" value="1"/>
</dbReference>
<protein>
    <recommendedName>
        <fullName evidence="3 8">Glucose-6-phosphate isomerase</fullName>
        <ecNumber evidence="3 8">5.3.1.9</ecNumber>
    </recommendedName>
</protein>
<evidence type="ECO:0000256" key="7">
    <source>
        <dbReference type="ARBA" id="ARBA00029321"/>
    </source>
</evidence>
<dbReference type="EC" id="5.3.1.9" evidence="3 8"/>
<evidence type="ECO:0000313" key="16">
    <source>
        <dbReference type="Proteomes" id="UP000325113"/>
    </source>
</evidence>
<dbReference type="Pfam" id="PF00342">
    <property type="entry name" value="PGI"/>
    <property type="match status" value="1"/>
</dbReference>
<dbReference type="UniPathway" id="UPA00109">
    <property type="reaction ID" value="UER00181"/>
</dbReference>
<dbReference type="Proteomes" id="UP000324907">
    <property type="component" value="Unassembled WGS sequence"/>
</dbReference>
<dbReference type="EMBL" id="VLTM01000011">
    <property type="protein sequence ID" value="KAA0165826.1"/>
    <property type="molecule type" value="Genomic_DNA"/>
</dbReference>
<dbReference type="AlphaFoldDB" id="A0A5A8D3V4"/>
<dbReference type="GO" id="GO:0004347">
    <property type="term" value="F:glucose-6-phosphate isomerase activity"/>
    <property type="evidence" value="ECO:0007669"/>
    <property type="project" value="UniProtKB-EC"/>
</dbReference>
<evidence type="ECO:0000256" key="8">
    <source>
        <dbReference type="RuleBase" id="RU000612"/>
    </source>
</evidence>
<sequence>MAAAAAATSAGASRIWTTAEWAALKTHAEAIGSTHLRDLLDDEDRSIAMFAEHTGIVLDYSRQRVTVETMGKLHDLARAAGLESKIAAMFSGKHLNVTEDRAVAHAALRAPKGTTFTVDGKDVVPDVNAVLDRVEAFSDAVRSGKRTGVTGKPLTDVVSIGIGGSYLGPEFVFEALRHEGDAASAAEGRRLRFLANVDPVDVARALEGLDPETTLVVVVSKTFTTAETMLNARTLRDWLIRSLGPSSSTAKSEKEVVAAHVIAVSAAVDKCRAFGIEDDAIFGFWDWVGGRYSVCSSVGVVPLALQYSFPIVRQFLDGAHDMDNHFRTTPLERNLPVLLGLLGVWNSSFLGHGSRAILPYSQALLRFAAHIQQVDMESNGKRVTVDGDVLPFEAGEINFGEPGTNGQHSFYQLIHQGRVVPCDFIGMCESQSPVYMKGEVVANHDELMSNFFAQPDALARGKTEAELEEAGVPAELRPHKVFPGNRPSSSLLLPRLNAFTCGQLLSLYEHRTAVQGFVWNVPSFDQWGVELGKVLASHVRATLSDCRKGAESAGGRVDMSTVDSAGFVPSTSALLKRYLRHESGKDAHTA</sequence>
<dbReference type="Gene3D" id="1.10.1390.10">
    <property type="match status" value="1"/>
</dbReference>
<evidence type="ECO:0000313" key="9">
    <source>
        <dbReference type="EMBL" id="KAA0152689.1"/>
    </source>
</evidence>
<dbReference type="GO" id="GO:0006096">
    <property type="term" value="P:glycolytic process"/>
    <property type="evidence" value="ECO:0007669"/>
    <property type="project" value="UniProtKB-UniPathway"/>
</dbReference>
<dbReference type="CDD" id="cd05015">
    <property type="entry name" value="SIS_PGI_1"/>
    <property type="match status" value="1"/>
</dbReference>
<dbReference type="InterPro" id="IPR035476">
    <property type="entry name" value="SIS_PGI_1"/>
</dbReference>
<dbReference type="Proteomes" id="UP000322899">
    <property type="component" value="Unassembled WGS sequence"/>
</dbReference>
<evidence type="ECO:0000256" key="4">
    <source>
        <dbReference type="ARBA" id="ARBA00022432"/>
    </source>
</evidence>
<dbReference type="PROSITE" id="PS00174">
    <property type="entry name" value="P_GLUCOSE_ISOMERASE_2"/>
    <property type="match status" value="1"/>
</dbReference>
<comment type="similarity">
    <text evidence="2 8">Belongs to the GPI family.</text>
</comment>
<dbReference type="InterPro" id="IPR046348">
    <property type="entry name" value="SIS_dom_sf"/>
</dbReference>
<dbReference type="InterPro" id="IPR018189">
    <property type="entry name" value="Phosphoglucose_isomerase_CS"/>
</dbReference>
<dbReference type="GO" id="GO:0097367">
    <property type="term" value="F:carbohydrate derivative binding"/>
    <property type="evidence" value="ECO:0007669"/>
    <property type="project" value="InterPro"/>
</dbReference>
<dbReference type="EMBL" id="VLTL01000126">
    <property type="protein sequence ID" value="KAA0159609.1"/>
    <property type="molecule type" value="Genomic_DNA"/>
</dbReference>
<dbReference type="Proteomes" id="UP000325113">
    <property type="component" value="Unassembled WGS sequence"/>
</dbReference>
<evidence type="ECO:0000313" key="15">
    <source>
        <dbReference type="Proteomes" id="UP000324907"/>
    </source>
</evidence>
<dbReference type="GO" id="GO:0005829">
    <property type="term" value="C:cytosol"/>
    <property type="evidence" value="ECO:0007669"/>
    <property type="project" value="TreeGrafter"/>
</dbReference>
<dbReference type="SUPFAM" id="SSF53697">
    <property type="entry name" value="SIS domain"/>
    <property type="match status" value="1"/>
</dbReference>
<keyword evidence="4 8" id="KW-0312">Gluconeogenesis</keyword>
<evidence type="ECO:0000256" key="5">
    <source>
        <dbReference type="ARBA" id="ARBA00023152"/>
    </source>
</evidence>
<keyword evidence="14" id="KW-1185">Reference proteome</keyword>
<dbReference type="GO" id="GO:0048029">
    <property type="term" value="F:monosaccharide binding"/>
    <property type="evidence" value="ECO:0007669"/>
    <property type="project" value="TreeGrafter"/>
</dbReference>
<evidence type="ECO:0000313" key="12">
    <source>
        <dbReference type="EMBL" id="KAA0170986.1"/>
    </source>
</evidence>
<dbReference type="PRINTS" id="PR00662">
    <property type="entry name" value="G6PISOMERASE"/>
</dbReference>
<dbReference type="NCBIfam" id="NF001211">
    <property type="entry name" value="PRK00179.1"/>
    <property type="match status" value="1"/>
</dbReference>
<evidence type="ECO:0000256" key="3">
    <source>
        <dbReference type="ARBA" id="ARBA00011952"/>
    </source>
</evidence>
<dbReference type="EMBL" id="VLTO01000057">
    <property type="protein sequence ID" value="KAA0170986.1"/>
    <property type="molecule type" value="Genomic_DNA"/>
</dbReference>
<evidence type="ECO:0000256" key="2">
    <source>
        <dbReference type="ARBA" id="ARBA00006604"/>
    </source>
</evidence>
<dbReference type="OrthoDB" id="5831190at2759"/>
<comment type="pathway">
    <text evidence="1 8">Carbohydrate degradation; glycolysis; D-glyceraldehyde 3-phosphate and glycerone phosphate from D-glucose: step 2/4.</text>
</comment>
<dbReference type="InterPro" id="IPR001672">
    <property type="entry name" value="G6P_Isomerase"/>
</dbReference>
<gene>
    <name evidence="12" type="ORF">FNF27_06463</name>
    <name evidence="10" type="ORF">FNF28_05813</name>
    <name evidence="9" type="ORF">FNF29_03578</name>
    <name evidence="11" type="ORF">FNF31_01803</name>
</gene>
<proteinExistence type="inferred from homology"/>
<evidence type="ECO:0000313" key="14">
    <source>
        <dbReference type="Proteomes" id="UP000323011"/>
    </source>
</evidence>
<organism evidence="10 15">
    <name type="scientific">Cafeteria roenbergensis</name>
    <name type="common">Marine flagellate</name>
    <dbReference type="NCBI Taxonomy" id="33653"/>
    <lineage>
        <taxon>Eukaryota</taxon>
        <taxon>Sar</taxon>
        <taxon>Stramenopiles</taxon>
        <taxon>Bigyra</taxon>
        <taxon>Opalozoa</taxon>
        <taxon>Bicosoecida</taxon>
        <taxon>Cafeteriaceae</taxon>
        <taxon>Cafeteria</taxon>
    </lineage>
</organism>